<accession>A0ABU3EUS5</accession>
<dbReference type="Proteomes" id="UP001256547">
    <property type="component" value="Unassembled WGS sequence"/>
</dbReference>
<dbReference type="Pfam" id="PF08708">
    <property type="entry name" value="PriCT_1"/>
    <property type="match status" value="1"/>
</dbReference>
<organism evidence="2 3">
    <name type="scientific">Enterococcus dongliensis</name>
    <dbReference type="NCBI Taxonomy" id="2559925"/>
    <lineage>
        <taxon>Bacteria</taxon>
        <taxon>Bacillati</taxon>
        <taxon>Bacillota</taxon>
        <taxon>Bacilli</taxon>
        <taxon>Lactobacillales</taxon>
        <taxon>Enterococcaceae</taxon>
        <taxon>Enterococcus</taxon>
    </lineage>
</organism>
<evidence type="ECO:0000313" key="3">
    <source>
        <dbReference type="Proteomes" id="UP001256547"/>
    </source>
</evidence>
<dbReference type="InterPro" id="IPR014820">
    <property type="entry name" value="PriCT_1"/>
</dbReference>
<dbReference type="RefSeq" id="WP_311925000.1">
    <property type="nucleotide sequence ID" value="NZ_JARPYR010000056.1"/>
</dbReference>
<name>A0ABU3EUS5_9ENTE</name>
<evidence type="ECO:0000259" key="1">
    <source>
        <dbReference type="Pfam" id="PF08708"/>
    </source>
</evidence>
<dbReference type="EMBL" id="JARPYR010000056">
    <property type="protein sequence ID" value="MDT2598083.1"/>
    <property type="molecule type" value="Genomic_DNA"/>
</dbReference>
<proteinExistence type="predicted"/>
<protein>
    <submittedName>
        <fullName evidence="2">Primase C-terminal domain-containing protein</fullName>
    </submittedName>
</protein>
<sequence length="292" mass="33649">MVFSFVDGLTNNKMTTVNKNLFDYLLQYEPQKFLVDDSYTKEQADKLKHKASYVVAGIFDNNTRTETELHQKSGIFLDYDDLDLMVTVFQAKIKEALSNVSFICYPTIKNNLFGLRYRLFIPTDRPFIEDENKRLIQNVVNKIGLPCDSASNKWNQLMGLPVVTKISPKTLIFSQKGELIKVDDYLQPLPLKQEKSTFYHNKTFKSSYYNKLGEFIDSLDEISINRNEAMASIIGKLYASGATNEQGIYALAVFVYENYVNQLNDTYTQKEFNATFKSIRNKEMRKRGGLTV</sequence>
<evidence type="ECO:0000313" key="2">
    <source>
        <dbReference type="EMBL" id="MDT2598083.1"/>
    </source>
</evidence>
<reference evidence="2 3" key="1">
    <citation type="submission" date="2023-03" db="EMBL/GenBank/DDBJ databases">
        <authorList>
            <person name="Shen W."/>
            <person name="Cai J."/>
        </authorList>
    </citation>
    <scope>NUCLEOTIDE SEQUENCE [LARGE SCALE GENOMIC DNA]</scope>
    <source>
        <strain evidence="2 3">P72-2</strain>
    </source>
</reference>
<gene>
    <name evidence="2" type="ORF">P7D39_13870</name>
</gene>
<keyword evidence="3" id="KW-1185">Reference proteome</keyword>
<comment type="caution">
    <text evidence="2">The sequence shown here is derived from an EMBL/GenBank/DDBJ whole genome shotgun (WGS) entry which is preliminary data.</text>
</comment>
<feature type="domain" description="Primase C-terminal 1" evidence="1">
    <location>
        <begin position="223"/>
        <end position="285"/>
    </location>
</feature>